<keyword evidence="2" id="KW-0378">Hydrolase</keyword>
<feature type="binding site" evidence="2">
    <location>
        <position position="128"/>
    </location>
    <ligand>
        <name>substrate</name>
    </ligand>
</feature>
<keyword evidence="4" id="KW-0808">Transferase</keyword>
<dbReference type="GO" id="GO:0009252">
    <property type="term" value="P:peptidoglycan biosynthetic process"/>
    <property type="evidence" value="ECO:0007669"/>
    <property type="project" value="UniProtKB-UniRule"/>
</dbReference>
<comment type="caution">
    <text evidence="4">The sequence shown here is derived from an EMBL/GenBank/DDBJ whole genome shotgun (WGS) entry which is preliminary data.</text>
</comment>
<comment type="function">
    <text evidence="2">The lipid II isoglutaminyl synthase complex catalyzes the formation of alpha-D-isoglutamine in the cell wall lipid II stem peptide. The GatD subunit catalyzes the hydrolysis of glutamine to glutamate and ammonia. The resulting ammonia molecule is channeled to the active site of MurT.</text>
</comment>
<dbReference type="GO" id="GO:0016740">
    <property type="term" value="F:transferase activity"/>
    <property type="evidence" value="ECO:0007669"/>
    <property type="project" value="UniProtKB-KW"/>
</dbReference>
<dbReference type="InterPro" id="IPR029062">
    <property type="entry name" value="Class_I_gatase-like"/>
</dbReference>
<dbReference type="CDD" id="cd01750">
    <property type="entry name" value="GATase1_CobQ"/>
    <property type="match status" value="1"/>
</dbReference>
<keyword evidence="2" id="KW-0133">Cell shape</keyword>
<comment type="catalytic activity">
    <reaction evidence="2">
        <text>beta-D-GlcNAc-(1-&gt;4)-Mur2Ac(oyl-L-Ala-gamma-D-Glu-L-Lys-D-Ala-D-Ala)-di-trans,octa-cis-undecaprenyl diphosphate + L-glutamine + ATP + H2O = beta-D-GlcNAc-(1-&gt;4)-Mur2Ac(oyl-L-Ala-D-isoglutaminyl-L-Lys-D-Ala-D-Ala)-di-trans,octa-cis-undecaprenyl diphosphate + L-glutamate + ADP + phosphate + H(+)</text>
        <dbReference type="Rhea" id="RHEA:57928"/>
        <dbReference type="ChEBI" id="CHEBI:15377"/>
        <dbReference type="ChEBI" id="CHEBI:15378"/>
        <dbReference type="ChEBI" id="CHEBI:29985"/>
        <dbReference type="ChEBI" id="CHEBI:30616"/>
        <dbReference type="ChEBI" id="CHEBI:43474"/>
        <dbReference type="ChEBI" id="CHEBI:58359"/>
        <dbReference type="ChEBI" id="CHEBI:60033"/>
        <dbReference type="ChEBI" id="CHEBI:62233"/>
        <dbReference type="ChEBI" id="CHEBI:456216"/>
        <dbReference type="EC" id="6.3.5.13"/>
    </reaction>
</comment>
<proteinExistence type="inferred from homology"/>
<name>A0A1G1WQG4_9BACT</name>
<accession>A0A1G1WQG4</accession>
<dbReference type="InterPro" id="IPR043702">
    <property type="entry name" value="Lipid_II_synth_GatD"/>
</dbReference>
<dbReference type="Proteomes" id="UP000177821">
    <property type="component" value="Unassembled WGS sequence"/>
</dbReference>
<evidence type="ECO:0000313" key="5">
    <source>
        <dbReference type="Proteomes" id="UP000177821"/>
    </source>
</evidence>
<dbReference type="GO" id="GO:0004359">
    <property type="term" value="F:glutaminase activity"/>
    <property type="evidence" value="ECO:0007669"/>
    <property type="project" value="UniProtKB-UniRule"/>
</dbReference>
<evidence type="ECO:0000256" key="2">
    <source>
        <dbReference type="HAMAP-Rule" id="MF_02213"/>
    </source>
</evidence>
<dbReference type="Pfam" id="PF07685">
    <property type="entry name" value="GATase_3"/>
    <property type="match status" value="1"/>
</dbReference>
<keyword evidence="2" id="KW-0573">Peptidoglycan synthesis</keyword>
<reference evidence="4 5" key="1">
    <citation type="journal article" date="2016" name="Nat. Commun.">
        <title>Thousands of microbial genomes shed light on interconnected biogeochemical processes in an aquifer system.</title>
        <authorList>
            <person name="Anantharaman K."/>
            <person name="Brown C.T."/>
            <person name="Hug L.A."/>
            <person name="Sharon I."/>
            <person name="Castelle C.J."/>
            <person name="Probst A.J."/>
            <person name="Thomas B.C."/>
            <person name="Singh A."/>
            <person name="Wilkins M.J."/>
            <person name="Karaoz U."/>
            <person name="Brodie E.L."/>
            <person name="Williams K.H."/>
            <person name="Hubbard S.S."/>
            <person name="Banfield J.F."/>
        </authorList>
    </citation>
    <scope>NUCLEOTIDE SEQUENCE [LARGE SCALE GENOMIC DNA]</scope>
</reference>
<feature type="active site" description="Nucleophile" evidence="2">
    <location>
        <position position="94"/>
    </location>
</feature>
<dbReference type="SUPFAM" id="SSF52317">
    <property type="entry name" value="Class I glutamine amidotransferase-like"/>
    <property type="match status" value="1"/>
</dbReference>
<dbReference type="PROSITE" id="PS51274">
    <property type="entry name" value="GATASE_COBBQ"/>
    <property type="match status" value="1"/>
</dbReference>
<dbReference type="EC" id="3.5.1.2" evidence="2"/>
<protein>
    <recommendedName>
        <fullName evidence="2">Lipid II isoglutaminyl synthase (glutamine-hydrolyzing) subunit GatD</fullName>
        <ecNumber evidence="2">6.3.5.13</ecNumber>
    </recommendedName>
    <alternativeName>
        <fullName evidence="2">Lipid II isoglutaminyl synthase glutaminase subunit</fullName>
        <ecNumber evidence="2">3.5.1.2</ecNumber>
    </alternativeName>
</protein>
<dbReference type="GO" id="GO:0140282">
    <property type="term" value="F:carbon-nitrogen ligase activity on lipid II"/>
    <property type="evidence" value="ECO:0007669"/>
    <property type="project" value="UniProtKB-UniRule"/>
</dbReference>
<comment type="subunit">
    <text evidence="2">Forms a heterodimer with MurT.</text>
</comment>
<dbReference type="GO" id="GO:0008360">
    <property type="term" value="P:regulation of cell shape"/>
    <property type="evidence" value="ECO:0007669"/>
    <property type="project" value="UniProtKB-KW"/>
</dbReference>
<evidence type="ECO:0000256" key="1">
    <source>
        <dbReference type="ARBA" id="ARBA00022962"/>
    </source>
</evidence>
<dbReference type="UniPathway" id="UPA00219"/>
<dbReference type="EC" id="6.3.5.13" evidence="2"/>
<evidence type="ECO:0000259" key="3">
    <source>
        <dbReference type="Pfam" id="PF07685"/>
    </source>
</evidence>
<feature type="active site" evidence="2">
    <location>
        <position position="195"/>
    </location>
</feature>
<dbReference type="GO" id="GO:0071555">
    <property type="term" value="P:cell wall organization"/>
    <property type="evidence" value="ECO:0007669"/>
    <property type="project" value="UniProtKB-KW"/>
</dbReference>
<dbReference type="GO" id="GO:0009236">
    <property type="term" value="P:cobalamin biosynthetic process"/>
    <property type="evidence" value="ECO:0007669"/>
    <property type="project" value="InterPro"/>
</dbReference>
<dbReference type="EMBL" id="MHCX01000011">
    <property type="protein sequence ID" value="OGY29934.1"/>
    <property type="molecule type" value="Genomic_DNA"/>
</dbReference>
<evidence type="ECO:0000313" key="4">
    <source>
        <dbReference type="EMBL" id="OGY29934.1"/>
    </source>
</evidence>
<organism evidence="4 5">
    <name type="scientific">Candidatus Woykebacteria bacterium RIFCSPHIGHO2_02_FULL_43_16b</name>
    <dbReference type="NCBI Taxonomy" id="1802601"/>
    <lineage>
        <taxon>Bacteria</taxon>
        <taxon>Candidatus Woykeibacteriota</taxon>
    </lineage>
</organism>
<dbReference type="InterPro" id="IPR011698">
    <property type="entry name" value="GATase_3"/>
</dbReference>
<keyword evidence="2" id="KW-0961">Cell wall biogenesis/degradation</keyword>
<dbReference type="HAMAP" id="MF_02213">
    <property type="entry name" value="Lipid_II_synth_GatD"/>
    <property type="match status" value="1"/>
</dbReference>
<dbReference type="PANTHER" id="PTHR21343:SF9">
    <property type="entry name" value="LIPID II ISOGLUTAMINYL SYNTHASE (GLUTAMINE-HYDROLYZING) SUBUNIT GATD"/>
    <property type="match status" value="1"/>
</dbReference>
<feature type="domain" description="CobB/CobQ-like glutamine amidotransferase" evidence="3">
    <location>
        <begin position="4"/>
        <end position="202"/>
    </location>
</feature>
<dbReference type="AlphaFoldDB" id="A0A1G1WQG4"/>
<gene>
    <name evidence="2" type="primary">gatD</name>
    <name evidence="4" type="ORF">A3J50_01845</name>
</gene>
<keyword evidence="1 2" id="KW-0315">Glutamine amidotransferase</keyword>
<dbReference type="PANTHER" id="PTHR21343">
    <property type="entry name" value="DETHIOBIOTIN SYNTHETASE"/>
    <property type="match status" value="1"/>
</dbReference>
<comment type="pathway">
    <text evidence="2">Cell wall biogenesis; peptidoglycan biosynthesis.</text>
</comment>
<dbReference type="InterPro" id="IPR033949">
    <property type="entry name" value="CobQ_GATase1"/>
</dbReference>
<sequence length="247" mass="27346">MNLRIGYMYGKTMNIYGDRGNILTLVNRCRWRDIQIEVINIEVGDKLTAGEIDLFFWGGGQDREQILASSDLKGDKAKILRESIEDGAALLAICGGYQLLGKYYKPSQGTELDGVGIFDAHTIGSNKRMIGNLVVETDRLSGKLETLVGFENHSGKTHLGKTAQSLGNVLIGFGNNSEDRTEGCIYKNAIGCYLHGPALPKNPMLADFLILKGLQHKDRAITKLKPLDDTLELQTHLSILERIKNQR</sequence>
<keyword evidence="2" id="KW-0436">Ligase</keyword>
<comment type="similarity">
    <text evidence="2">Belongs to the CobB/CobQ family. GatD subfamily.</text>
</comment>
<comment type="catalytic activity">
    <reaction evidence="2">
        <text>L-glutamine + H2O = L-glutamate + NH4(+)</text>
        <dbReference type="Rhea" id="RHEA:15889"/>
        <dbReference type="ChEBI" id="CHEBI:15377"/>
        <dbReference type="ChEBI" id="CHEBI:28938"/>
        <dbReference type="ChEBI" id="CHEBI:29985"/>
        <dbReference type="ChEBI" id="CHEBI:58359"/>
        <dbReference type="EC" id="3.5.1.2"/>
    </reaction>
</comment>
<dbReference type="Gene3D" id="3.40.50.880">
    <property type="match status" value="1"/>
</dbReference>